<name>A0A6P1NNR0_9MICC</name>
<keyword evidence="5 6" id="KW-0472">Membrane</keyword>
<feature type="transmembrane region" description="Helical" evidence="6">
    <location>
        <begin position="51"/>
        <end position="73"/>
    </location>
</feature>
<feature type="transmembrane region" description="Helical" evidence="6">
    <location>
        <begin position="254"/>
        <end position="274"/>
    </location>
</feature>
<proteinExistence type="predicted"/>
<evidence type="ECO:0000256" key="6">
    <source>
        <dbReference type="SAM" id="Phobius"/>
    </source>
</evidence>
<feature type="transmembrane region" description="Helical" evidence="6">
    <location>
        <begin position="130"/>
        <end position="153"/>
    </location>
</feature>
<feature type="transmembrane region" description="Helical" evidence="6">
    <location>
        <begin position="93"/>
        <end position="110"/>
    </location>
</feature>
<feature type="transmembrane region" description="Helical" evidence="6">
    <location>
        <begin position="24"/>
        <end position="45"/>
    </location>
</feature>
<gene>
    <name evidence="7" type="ORF">GU243_10950</name>
</gene>
<reference evidence="7 8" key="1">
    <citation type="submission" date="2020-01" db="EMBL/GenBank/DDBJ databases">
        <title>Pseudarthrobacter psychrotolerans sp. nov., isolated from antarctic soil.</title>
        <authorList>
            <person name="Shin Y."/>
            <person name="Park W."/>
        </authorList>
    </citation>
    <scope>NUCLEOTIDE SEQUENCE [LARGE SCALE GENOMIC DNA]</scope>
    <source>
        <strain evidence="7 8">YJ56</strain>
    </source>
</reference>
<evidence type="ECO:0000256" key="3">
    <source>
        <dbReference type="ARBA" id="ARBA00022692"/>
    </source>
</evidence>
<dbReference type="EMBL" id="CP047898">
    <property type="protein sequence ID" value="QHK20164.1"/>
    <property type="molecule type" value="Genomic_DNA"/>
</dbReference>
<dbReference type="AlphaFoldDB" id="A0A6P1NNR0"/>
<evidence type="ECO:0000256" key="2">
    <source>
        <dbReference type="ARBA" id="ARBA00022475"/>
    </source>
</evidence>
<dbReference type="GO" id="GO:0005886">
    <property type="term" value="C:plasma membrane"/>
    <property type="evidence" value="ECO:0007669"/>
    <property type="project" value="UniProtKB-SubCell"/>
</dbReference>
<dbReference type="PANTHER" id="PTHR30250">
    <property type="entry name" value="PST FAMILY PREDICTED COLANIC ACID TRANSPORTER"/>
    <property type="match status" value="1"/>
</dbReference>
<organism evidence="7 8">
    <name type="scientific">Pseudarthrobacter psychrotolerans</name>
    <dbReference type="NCBI Taxonomy" id="2697569"/>
    <lineage>
        <taxon>Bacteria</taxon>
        <taxon>Bacillati</taxon>
        <taxon>Actinomycetota</taxon>
        <taxon>Actinomycetes</taxon>
        <taxon>Micrococcales</taxon>
        <taxon>Micrococcaceae</taxon>
        <taxon>Pseudarthrobacter</taxon>
    </lineage>
</organism>
<evidence type="ECO:0000256" key="5">
    <source>
        <dbReference type="ARBA" id="ARBA00023136"/>
    </source>
</evidence>
<evidence type="ECO:0000256" key="4">
    <source>
        <dbReference type="ARBA" id="ARBA00022989"/>
    </source>
</evidence>
<keyword evidence="8" id="KW-1185">Reference proteome</keyword>
<evidence type="ECO:0000313" key="7">
    <source>
        <dbReference type="EMBL" id="QHK20164.1"/>
    </source>
</evidence>
<feature type="transmembrane region" description="Helical" evidence="6">
    <location>
        <begin position="229"/>
        <end position="248"/>
    </location>
</feature>
<evidence type="ECO:0000313" key="8">
    <source>
        <dbReference type="Proteomes" id="UP000464186"/>
    </source>
</evidence>
<keyword evidence="4 6" id="KW-1133">Transmembrane helix</keyword>
<keyword evidence="3 6" id="KW-0812">Transmembrane</keyword>
<keyword evidence="2" id="KW-1003">Cell membrane</keyword>
<feature type="transmembrane region" description="Helical" evidence="6">
    <location>
        <begin position="165"/>
        <end position="190"/>
    </location>
</feature>
<evidence type="ECO:0000256" key="1">
    <source>
        <dbReference type="ARBA" id="ARBA00004651"/>
    </source>
</evidence>
<sequence length="304" mass="32569">MAVVAPALITPEYFASTLQARNKFGALAVLRLCQIAVPGTLMIFGVLLGQLIGAMTGFIAGSLIVGVTCLILWRKVHRFQDAGIGGERIPWKYVFLTNLTLIVLFLSYRIDVLILNAASSAHEVGVYSAGVAVAELVLVVAMSAAVVRAPFYARHPMRPLRRDAWLVLGLSAFTAFSIAAICPLLVTTLFGPEYQGAIPTIWILLPGISILAVYRFVSNAELVRGHKLGILYSCLISIACDVTLVIILSPNWGALGAAAAGSISYAAGLGYLLLHRSLRGAPRFKPGVHYASRSEARLPREVKA</sequence>
<dbReference type="KEGG" id="psey:GU243_10950"/>
<dbReference type="Proteomes" id="UP000464186">
    <property type="component" value="Chromosome"/>
</dbReference>
<dbReference type="InterPro" id="IPR050833">
    <property type="entry name" value="Poly_Biosynth_Transport"/>
</dbReference>
<comment type="subcellular location">
    <subcellularLocation>
        <location evidence="1">Cell membrane</location>
        <topology evidence="1">Multi-pass membrane protein</topology>
    </subcellularLocation>
</comment>
<accession>A0A6P1NNR0</accession>
<feature type="transmembrane region" description="Helical" evidence="6">
    <location>
        <begin position="196"/>
        <end position="217"/>
    </location>
</feature>
<protein>
    <submittedName>
        <fullName evidence="7">Uncharacterized protein</fullName>
    </submittedName>
</protein>
<dbReference type="PANTHER" id="PTHR30250:SF11">
    <property type="entry name" value="O-ANTIGEN TRANSPORTER-RELATED"/>
    <property type="match status" value="1"/>
</dbReference>